<dbReference type="GO" id="GO:0016301">
    <property type="term" value="F:kinase activity"/>
    <property type="evidence" value="ECO:0007669"/>
    <property type="project" value="UniProtKB-KW"/>
</dbReference>
<keyword evidence="6" id="KW-0812">Transmembrane</keyword>
<proteinExistence type="predicted"/>
<keyword evidence="6" id="KW-1133">Transmembrane helix</keyword>
<gene>
    <name evidence="7" type="ORF">SADUNF_Sadunf04G0043600</name>
</gene>
<dbReference type="SUPFAM" id="SSF56112">
    <property type="entry name" value="Protein kinase-like (PK-like)"/>
    <property type="match status" value="1"/>
</dbReference>
<evidence type="ECO:0000256" key="3">
    <source>
        <dbReference type="ARBA" id="ARBA00022777"/>
    </source>
</evidence>
<dbReference type="EMBL" id="JADGMS010000004">
    <property type="protein sequence ID" value="KAF9683720.1"/>
    <property type="molecule type" value="Genomic_DNA"/>
</dbReference>
<dbReference type="InterPro" id="IPR052059">
    <property type="entry name" value="CR_Ser/Thr_kinase"/>
</dbReference>
<keyword evidence="1" id="KW-0808">Transferase</keyword>
<evidence type="ECO:0000256" key="2">
    <source>
        <dbReference type="ARBA" id="ARBA00022741"/>
    </source>
</evidence>
<evidence type="ECO:0000313" key="7">
    <source>
        <dbReference type="EMBL" id="KAF9683720.1"/>
    </source>
</evidence>
<accession>A0A835N0B1</accession>
<keyword evidence="3" id="KW-0418">Kinase</keyword>
<evidence type="ECO:0000313" key="8">
    <source>
        <dbReference type="Proteomes" id="UP000657918"/>
    </source>
</evidence>
<evidence type="ECO:0008006" key="9">
    <source>
        <dbReference type="Google" id="ProtNLM"/>
    </source>
</evidence>
<dbReference type="AlphaFoldDB" id="A0A835N0B1"/>
<dbReference type="GO" id="GO:0005524">
    <property type="term" value="F:ATP binding"/>
    <property type="evidence" value="ECO:0007669"/>
    <property type="project" value="UniProtKB-KW"/>
</dbReference>
<keyword evidence="6" id="KW-0472">Membrane</keyword>
<feature type="transmembrane region" description="Helical" evidence="6">
    <location>
        <begin position="40"/>
        <end position="61"/>
    </location>
</feature>
<dbReference type="PANTHER" id="PTHR47973">
    <property type="entry name" value="CYSTEINE-RICH RECEPTOR-LIKE PROTEIN KINASE 3"/>
    <property type="match status" value="1"/>
</dbReference>
<evidence type="ECO:0000256" key="6">
    <source>
        <dbReference type="SAM" id="Phobius"/>
    </source>
</evidence>
<keyword evidence="8" id="KW-1185">Reference proteome</keyword>
<dbReference type="InterPro" id="IPR011009">
    <property type="entry name" value="Kinase-like_dom_sf"/>
</dbReference>
<comment type="caution">
    <text evidence="7">The sequence shown here is derived from an EMBL/GenBank/DDBJ whole genome shotgun (WGS) entry which is preliminary data.</text>
</comment>
<sequence length="289" mass="32093">MLQPRCSCRLLRQVMVITINFLSSTDITVLADSHNHSVPVLPLVVTSALALFLLIMGIISWKFYFGEKLRREQGTLKSTIWTLINGHRDVMTVSSGGGVRPPEPKLQNDLKGLDMKTGSFTLRQLRAATNNFDSANKIGEGGFGSVYKVFELQKRGNLMEMVDPKLLSNKFNMVEAEKVIKVALLCANASPTLRPTMLEVVNMLEGQTSIQDVISDPTIYGGDFQFKHFNDRFKQAVDQSLTSGTTQSHTFSSDKTWNVSTSTASHDLYPPSPESMHYLNISESSPSRV</sequence>
<name>A0A835N0B1_9ROSI</name>
<dbReference type="OrthoDB" id="10479852at2759"/>
<evidence type="ECO:0000256" key="4">
    <source>
        <dbReference type="ARBA" id="ARBA00022840"/>
    </source>
</evidence>
<protein>
    <recommendedName>
        <fullName evidence="9">Protein kinase domain-containing protein</fullName>
    </recommendedName>
</protein>
<evidence type="ECO:0000256" key="5">
    <source>
        <dbReference type="SAM" id="MobiDB-lite"/>
    </source>
</evidence>
<dbReference type="Proteomes" id="UP000657918">
    <property type="component" value="Chromosome 4"/>
</dbReference>
<organism evidence="7 8">
    <name type="scientific">Salix dunnii</name>
    <dbReference type="NCBI Taxonomy" id="1413687"/>
    <lineage>
        <taxon>Eukaryota</taxon>
        <taxon>Viridiplantae</taxon>
        <taxon>Streptophyta</taxon>
        <taxon>Embryophyta</taxon>
        <taxon>Tracheophyta</taxon>
        <taxon>Spermatophyta</taxon>
        <taxon>Magnoliopsida</taxon>
        <taxon>eudicotyledons</taxon>
        <taxon>Gunneridae</taxon>
        <taxon>Pentapetalae</taxon>
        <taxon>rosids</taxon>
        <taxon>fabids</taxon>
        <taxon>Malpighiales</taxon>
        <taxon>Salicaceae</taxon>
        <taxon>Saliceae</taxon>
        <taxon>Salix</taxon>
    </lineage>
</organism>
<keyword evidence="4" id="KW-0067">ATP-binding</keyword>
<feature type="region of interest" description="Disordered" evidence="5">
    <location>
        <begin position="268"/>
        <end position="289"/>
    </location>
</feature>
<evidence type="ECO:0000256" key="1">
    <source>
        <dbReference type="ARBA" id="ARBA00022679"/>
    </source>
</evidence>
<dbReference type="Gene3D" id="3.30.200.20">
    <property type="entry name" value="Phosphorylase Kinase, domain 1"/>
    <property type="match status" value="1"/>
</dbReference>
<keyword evidence="2" id="KW-0547">Nucleotide-binding</keyword>
<reference evidence="7 8" key="1">
    <citation type="submission" date="2020-10" db="EMBL/GenBank/DDBJ databases">
        <title>Plant Genome Project.</title>
        <authorList>
            <person name="Zhang R.-G."/>
        </authorList>
    </citation>
    <scope>NUCLEOTIDE SEQUENCE [LARGE SCALE GENOMIC DNA]</scope>
    <source>
        <strain evidence="7">FAFU-HL-1</strain>
        <tissue evidence="7">Leaf</tissue>
    </source>
</reference>